<reference evidence="2" key="1">
    <citation type="submission" date="2021-01" db="EMBL/GenBank/DDBJ databases">
        <title>Whole genome shotgun sequence of Rhizocola hellebori NBRC 109834.</title>
        <authorList>
            <person name="Komaki H."/>
            <person name="Tamura T."/>
        </authorList>
    </citation>
    <scope>NUCLEOTIDE SEQUENCE</scope>
    <source>
        <strain evidence="2">NBRC 109834</strain>
    </source>
</reference>
<dbReference type="EMBL" id="BONY01000020">
    <property type="protein sequence ID" value="GIH05562.1"/>
    <property type="molecule type" value="Genomic_DNA"/>
</dbReference>
<organism evidence="2 3">
    <name type="scientific">Rhizocola hellebori</name>
    <dbReference type="NCBI Taxonomy" id="1392758"/>
    <lineage>
        <taxon>Bacteria</taxon>
        <taxon>Bacillati</taxon>
        <taxon>Actinomycetota</taxon>
        <taxon>Actinomycetes</taxon>
        <taxon>Micromonosporales</taxon>
        <taxon>Micromonosporaceae</taxon>
        <taxon>Rhizocola</taxon>
    </lineage>
</organism>
<keyword evidence="3" id="KW-1185">Reference proteome</keyword>
<feature type="transmembrane region" description="Helical" evidence="1">
    <location>
        <begin position="21"/>
        <end position="40"/>
    </location>
</feature>
<feature type="transmembrane region" description="Helical" evidence="1">
    <location>
        <begin position="46"/>
        <end position="67"/>
    </location>
</feature>
<evidence type="ECO:0000313" key="2">
    <source>
        <dbReference type="EMBL" id="GIH05562.1"/>
    </source>
</evidence>
<keyword evidence="1" id="KW-1133">Transmembrane helix</keyword>
<protein>
    <submittedName>
        <fullName evidence="2">Uncharacterized protein</fullName>
    </submittedName>
</protein>
<proteinExistence type="predicted"/>
<keyword evidence="1" id="KW-0812">Transmembrane</keyword>
<comment type="caution">
    <text evidence="2">The sequence shown here is derived from an EMBL/GenBank/DDBJ whole genome shotgun (WGS) entry which is preliminary data.</text>
</comment>
<gene>
    <name evidence="2" type="ORF">Rhe02_36290</name>
</gene>
<evidence type="ECO:0000256" key="1">
    <source>
        <dbReference type="SAM" id="Phobius"/>
    </source>
</evidence>
<evidence type="ECO:0000313" key="3">
    <source>
        <dbReference type="Proteomes" id="UP000612899"/>
    </source>
</evidence>
<accession>A0A8J3VGV1</accession>
<name>A0A8J3VGV1_9ACTN</name>
<dbReference type="Proteomes" id="UP000612899">
    <property type="component" value="Unassembled WGS sequence"/>
</dbReference>
<sequence>MAASTADPRPNQPWLVPSSKSLAITTTGSTACAIGVAATIEATTHTAVTAAIHTLLRLMLAAFITLWRKPKVSEVFRGISRTIGGADDPVNHRNFRNFR</sequence>
<dbReference type="AlphaFoldDB" id="A0A8J3VGV1"/>
<keyword evidence="1" id="KW-0472">Membrane</keyword>